<dbReference type="STRING" id="1576369.SAMN05421753_11711"/>
<protein>
    <submittedName>
        <fullName evidence="2">Uncharacterized protein</fullName>
    </submittedName>
</protein>
<evidence type="ECO:0000313" key="3">
    <source>
        <dbReference type="Proteomes" id="UP000199518"/>
    </source>
</evidence>
<dbReference type="EMBL" id="FOQD01000017">
    <property type="protein sequence ID" value="SFJ24136.1"/>
    <property type="molecule type" value="Genomic_DNA"/>
</dbReference>
<dbReference type="OrthoDB" id="266148at2"/>
<dbReference type="RefSeq" id="WP_139228603.1">
    <property type="nucleotide sequence ID" value="NZ_FOQD01000017.1"/>
</dbReference>
<dbReference type="Proteomes" id="UP000199518">
    <property type="component" value="Unassembled WGS sequence"/>
</dbReference>
<sequence>MTTNRRLSLVLWAALSIAGIVAIFFCYSQFERHKLRERLRLHTRLTLIGITNFSDIKSSIPANGGALWNIRGEPTPIETRSPHLPSWRVEAFLDGSGYASGAAPRERTPEKRDDRKLLEVDPVAEVGRRWFGYDDKDPYCHLFAMSGPGTPVAKNRERPIKSDDIPPDTILIVEVRDSNVSWMTPCDIDDGECRDRLIPSGQYSDGFLVGFANWQVWELAENTPIELIRLFSTMDGARDNDREALLGPYRKQH</sequence>
<keyword evidence="3" id="KW-1185">Reference proteome</keyword>
<organism evidence="2 3">
    <name type="scientific">Planctomicrobium piriforme</name>
    <dbReference type="NCBI Taxonomy" id="1576369"/>
    <lineage>
        <taxon>Bacteria</taxon>
        <taxon>Pseudomonadati</taxon>
        <taxon>Planctomycetota</taxon>
        <taxon>Planctomycetia</taxon>
        <taxon>Planctomycetales</taxon>
        <taxon>Planctomycetaceae</taxon>
        <taxon>Planctomicrobium</taxon>
    </lineage>
</organism>
<name>A0A1I3PT64_9PLAN</name>
<accession>A0A1I3PT64</accession>
<gene>
    <name evidence="2" type="ORF">SAMN05421753_11711</name>
</gene>
<keyword evidence="1" id="KW-0812">Transmembrane</keyword>
<evidence type="ECO:0000313" key="2">
    <source>
        <dbReference type="EMBL" id="SFJ24136.1"/>
    </source>
</evidence>
<proteinExistence type="predicted"/>
<evidence type="ECO:0000256" key="1">
    <source>
        <dbReference type="SAM" id="Phobius"/>
    </source>
</evidence>
<dbReference type="AlphaFoldDB" id="A0A1I3PT64"/>
<reference evidence="3" key="1">
    <citation type="submission" date="2016-10" db="EMBL/GenBank/DDBJ databases">
        <authorList>
            <person name="Varghese N."/>
            <person name="Submissions S."/>
        </authorList>
    </citation>
    <scope>NUCLEOTIDE SEQUENCE [LARGE SCALE GENOMIC DNA]</scope>
    <source>
        <strain evidence="3">DSM 26348</strain>
    </source>
</reference>
<keyword evidence="1" id="KW-0472">Membrane</keyword>
<keyword evidence="1" id="KW-1133">Transmembrane helix</keyword>
<feature type="transmembrane region" description="Helical" evidence="1">
    <location>
        <begin position="6"/>
        <end position="30"/>
    </location>
</feature>